<accession>A0A9D4L599</accession>
<dbReference type="AlphaFoldDB" id="A0A9D4L599"/>
<evidence type="ECO:0000313" key="2">
    <source>
        <dbReference type="EMBL" id="KAH3851826.1"/>
    </source>
</evidence>
<evidence type="ECO:0000313" key="3">
    <source>
        <dbReference type="Proteomes" id="UP000828390"/>
    </source>
</evidence>
<keyword evidence="3" id="KW-1185">Reference proteome</keyword>
<proteinExistence type="predicted"/>
<dbReference type="EMBL" id="JAIWYP010000003">
    <property type="protein sequence ID" value="KAH3851826.1"/>
    <property type="molecule type" value="Genomic_DNA"/>
</dbReference>
<comment type="caution">
    <text evidence="2">The sequence shown here is derived from an EMBL/GenBank/DDBJ whole genome shotgun (WGS) entry which is preliminary data.</text>
</comment>
<reference evidence="2" key="1">
    <citation type="journal article" date="2019" name="bioRxiv">
        <title>The Genome of the Zebra Mussel, Dreissena polymorpha: A Resource for Invasive Species Research.</title>
        <authorList>
            <person name="McCartney M.A."/>
            <person name="Auch B."/>
            <person name="Kono T."/>
            <person name="Mallez S."/>
            <person name="Zhang Y."/>
            <person name="Obille A."/>
            <person name="Becker A."/>
            <person name="Abrahante J.E."/>
            <person name="Garbe J."/>
            <person name="Badalamenti J.P."/>
            <person name="Herman A."/>
            <person name="Mangelson H."/>
            <person name="Liachko I."/>
            <person name="Sullivan S."/>
            <person name="Sone E.D."/>
            <person name="Koren S."/>
            <person name="Silverstein K.A.T."/>
            <person name="Beckman K.B."/>
            <person name="Gohl D.M."/>
        </authorList>
    </citation>
    <scope>NUCLEOTIDE SEQUENCE</scope>
    <source>
        <strain evidence="2">Duluth1</strain>
        <tissue evidence="2">Whole animal</tissue>
    </source>
</reference>
<dbReference type="Proteomes" id="UP000828390">
    <property type="component" value="Unassembled WGS sequence"/>
</dbReference>
<evidence type="ECO:0000256" key="1">
    <source>
        <dbReference type="SAM" id="MobiDB-lite"/>
    </source>
</evidence>
<gene>
    <name evidence="2" type="ORF">DPMN_094313</name>
</gene>
<organism evidence="2 3">
    <name type="scientific">Dreissena polymorpha</name>
    <name type="common">Zebra mussel</name>
    <name type="synonym">Mytilus polymorpha</name>
    <dbReference type="NCBI Taxonomy" id="45954"/>
    <lineage>
        <taxon>Eukaryota</taxon>
        <taxon>Metazoa</taxon>
        <taxon>Spiralia</taxon>
        <taxon>Lophotrochozoa</taxon>
        <taxon>Mollusca</taxon>
        <taxon>Bivalvia</taxon>
        <taxon>Autobranchia</taxon>
        <taxon>Heteroconchia</taxon>
        <taxon>Euheterodonta</taxon>
        <taxon>Imparidentia</taxon>
        <taxon>Neoheterodontei</taxon>
        <taxon>Myida</taxon>
        <taxon>Dreissenoidea</taxon>
        <taxon>Dreissenidae</taxon>
        <taxon>Dreissena</taxon>
    </lineage>
</organism>
<reference evidence="2" key="2">
    <citation type="submission" date="2020-11" db="EMBL/GenBank/DDBJ databases">
        <authorList>
            <person name="McCartney M.A."/>
            <person name="Auch B."/>
            <person name="Kono T."/>
            <person name="Mallez S."/>
            <person name="Becker A."/>
            <person name="Gohl D.M."/>
            <person name="Silverstein K.A.T."/>
            <person name="Koren S."/>
            <person name="Bechman K.B."/>
            <person name="Herman A."/>
            <person name="Abrahante J.E."/>
            <person name="Garbe J."/>
        </authorList>
    </citation>
    <scope>NUCLEOTIDE SEQUENCE</scope>
    <source>
        <strain evidence="2">Duluth1</strain>
        <tissue evidence="2">Whole animal</tissue>
    </source>
</reference>
<sequence>MDFEGHKETTTATEPVSRCNDRDYGDGLYIEGTVEDISVVLQLTLVPRKRGASIFESLQSAQ</sequence>
<protein>
    <submittedName>
        <fullName evidence="2">Uncharacterized protein</fullName>
    </submittedName>
</protein>
<feature type="region of interest" description="Disordered" evidence="1">
    <location>
        <begin position="1"/>
        <end position="20"/>
    </location>
</feature>
<name>A0A9D4L599_DREPO</name>